<dbReference type="Proteomes" id="UP000652761">
    <property type="component" value="Unassembled WGS sequence"/>
</dbReference>
<gene>
    <name evidence="2" type="ORF">Taro_022928</name>
</gene>
<organism evidence="2 3">
    <name type="scientific">Colocasia esculenta</name>
    <name type="common">Wild taro</name>
    <name type="synonym">Arum esculentum</name>
    <dbReference type="NCBI Taxonomy" id="4460"/>
    <lineage>
        <taxon>Eukaryota</taxon>
        <taxon>Viridiplantae</taxon>
        <taxon>Streptophyta</taxon>
        <taxon>Embryophyta</taxon>
        <taxon>Tracheophyta</taxon>
        <taxon>Spermatophyta</taxon>
        <taxon>Magnoliopsida</taxon>
        <taxon>Liliopsida</taxon>
        <taxon>Araceae</taxon>
        <taxon>Aroideae</taxon>
        <taxon>Colocasieae</taxon>
        <taxon>Colocasia</taxon>
    </lineage>
</organism>
<proteinExistence type="predicted"/>
<dbReference type="PANTHER" id="PTHR37756">
    <property type="entry name" value="TRANSMEMBRANE PROTEIN"/>
    <property type="match status" value="1"/>
</dbReference>
<dbReference type="EMBL" id="NMUH01001232">
    <property type="protein sequence ID" value="MQL90326.1"/>
    <property type="molecule type" value="Genomic_DNA"/>
</dbReference>
<reference evidence="2" key="1">
    <citation type="submission" date="2017-07" db="EMBL/GenBank/DDBJ databases">
        <title>Taro Niue Genome Assembly and Annotation.</title>
        <authorList>
            <person name="Atibalentja N."/>
            <person name="Keating K."/>
            <person name="Fields C.J."/>
        </authorList>
    </citation>
    <scope>NUCLEOTIDE SEQUENCE</scope>
    <source>
        <strain evidence="2">Niue_2</strain>
        <tissue evidence="2">Leaf</tissue>
    </source>
</reference>
<accession>A0A843V509</accession>
<feature type="region of interest" description="Disordered" evidence="1">
    <location>
        <begin position="63"/>
        <end position="107"/>
    </location>
</feature>
<dbReference type="OrthoDB" id="747994at2759"/>
<protein>
    <submittedName>
        <fullName evidence="2">Uncharacterized protein</fullName>
    </submittedName>
</protein>
<sequence>MVMTGAGFIVHRIPPLFFSLLSSVCLACLLPIFLIPVVNALPLLFHLIVSRIYRLLGWEYRKPERAPPACPYKPSVNKNIEKADGTQDNNLAEVPTNTSPREDDKEE</sequence>
<comment type="caution">
    <text evidence="2">The sequence shown here is derived from an EMBL/GenBank/DDBJ whole genome shotgun (WGS) entry which is preliminary data.</text>
</comment>
<evidence type="ECO:0000313" key="3">
    <source>
        <dbReference type="Proteomes" id="UP000652761"/>
    </source>
</evidence>
<dbReference type="AlphaFoldDB" id="A0A843V509"/>
<name>A0A843V509_COLES</name>
<evidence type="ECO:0000256" key="1">
    <source>
        <dbReference type="SAM" id="MobiDB-lite"/>
    </source>
</evidence>
<dbReference type="PANTHER" id="PTHR37756:SF1">
    <property type="entry name" value="TRANSMEMBRANE PROTEIN"/>
    <property type="match status" value="1"/>
</dbReference>
<keyword evidence="3" id="KW-1185">Reference proteome</keyword>
<evidence type="ECO:0000313" key="2">
    <source>
        <dbReference type="EMBL" id="MQL90326.1"/>
    </source>
</evidence>
<feature type="compositionally biased region" description="Polar residues" evidence="1">
    <location>
        <begin position="86"/>
        <end position="99"/>
    </location>
</feature>